<dbReference type="PANTHER" id="PTHR16172:SF30">
    <property type="entry name" value="SUGAR BABY, ISOFORM C"/>
    <property type="match status" value="1"/>
</dbReference>
<evidence type="ECO:0000313" key="10">
    <source>
        <dbReference type="Proteomes" id="UP000283509"/>
    </source>
</evidence>
<feature type="transmembrane region" description="Helical" evidence="6">
    <location>
        <begin position="352"/>
        <end position="372"/>
    </location>
</feature>
<reference evidence="9 10" key="2">
    <citation type="submission" date="2019-01" db="EMBL/GenBank/DDBJ databases">
        <title>The decoding of complex shrimp genome reveals the adaptation for benthos swimmer, frequently molting mechanism and breeding impact on genome.</title>
        <authorList>
            <person name="Sun Y."/>
            <person name="Gao Y."/>
            <person name="Yu Y."/>
        </authorList>
    </citation>
    <scope>NUCLEOTIDE SEQUENCE [LARGE SCALE GENOMIC DNA]</scope>
    <source>
        <tissue evidence="9">Muscle</tissue>
    </source>
</reference>
<evidence type="ECO:0000256" key="7">
    <source>
        <dbReference type="SAM" id="SignalP"/>
    </source>
</evidence>
<feature type="transmembrane region" description="Helical" evidence="6">
    <location>
        <begin position="410"/>
        <end position="435"/>
    </location>
</feature>
<evidence type="ECO:0000256" key="6">
    <source>
        <dbReference type="SAM" id="Phobius"/>
    </source>
</evidence>
<feature type="transmembrane region" description="Helical" evidence="6">
    <location>
        <begin position="324"/>
        <end position="346"/>
    </location>
</feature>
<organism evidence="9 10">
    <name type="scientific">Penaeus vannamei</name>
    <name type="common">Whiteleg shrimp</name>
    <name type="synonym">Litopenaeus vannamei</name>
    <dbReference type="NCBI Taxonomy" id="6689"/>
    <lineage>
        <taxon>Eukaryota</taxon>
        <taxon>Metazoa</taxon>
        <taxon>Ecdysozoa</taxon>
        <taxon>Arthropoda</taxon>
        <taxon>Crustacea</taxon>
        <taxon>Multicrustacea</taxon>
        <taxon>Malacostraca</taxon>
        <taxon>Eumalacostraca</taxon>
        <taxon>Eucarida</taxon>
        <taxon>Decapoda</taxon>
        <taxon>Dendrobranchiata</taxon>
        <taxon>Penaeoidea</taxon>
        <taxon>Penaeidae</taxon>
        <taxon>Penaeus</taxon>
    </lineage>
</organism>
<dbReference type="Gene3D" id="1.20.1250.20">
    <property type="entry name" value="MFS general substrate transporter like domains"/>
    <property type="match status" value="1"/>
</dbReference>
<evidence type="ECO:0000313" key="9">
    <source>
        <dbReference type="EMBL" id="ROT78543.1"/>
    </source>
</evidence>
<dbReference type="EMBL" id="QCYY01001367">
    <property type="protein sequence ID" value="ROT78543.1"/>
    <property type="molecule type" value="Genomic_DNA"/>
</dbReference>
<evidence type="ECO:0000256" key="3">
    <source>
        <dbReference type="ARBA" id="ARBA00022692"/>
    </source>
</evidence>
<keyword evidence="7" id="KW-0732">Signal</keyword>
<dbReference type="InterPro" id="IPR036259">
    <property type="entry name" value="MFS_trans_sf"/>
</dbReference>
<protein>
    <submittedName>
        <fullName evidence="9">Major facilitator superfamily domain-containing protein 6</fullName>
    </submittedName>
</protein>
<feature type="transmembrane region" description="Helical" evidence="6">
    <location>
        <begin position="80"/>
        <end position="98"/>
    </location>
</feature>
<evidence type="ECO:0000259" key="8">
    <source>
        <dbReference type="Pfam" id="PF12832"/>
    </source>
</evidence>
<dbReference type="Proteomes" id="UP000283509">
    <property type="component" value="Unassembled WGS sequence"/>
</dbReference>
<keyword evidence="5 6" id="KW-0472">Membrane</keyword>
<dbReference type="GO" id="GO:0016020">
    <property type="term" value="C:membrane"/>
    <property type="evidence" value="ECO:0007669"/>
    <property type="project" value="UniProtKB-SubCell"/>
</dbReference>
<comment type="subcellular location">
    <subcellularLocation>
        <location evidence="1">Membrane</location>
        <topology evidence="1">Multi-pass membrane protein</topology>
    </subcellularLocation>
</comment>
<feature type="chain" id="PRO_5018555266" evidence="7">
    <location>
        <begin position="29"/>
        <end position="463"/>
    </location>
</feature>
<sequence>MSDEAVGMIWTALPFLSLLAKTSAGAMADYLPPLPPNTCFFHFPLDIKKIIIPFPHSFSSLLLAKTSAGAMADYLRAHRAIFLSAVVVMGGALTGIYWCPDVGKDSTADFAPEGLSVSNSSRVEGGLAEGGEKSLVDRYEFWLLSILLLLQFCGYMVVLDMEETVCFQMLGDKAHKYGLQRLWGTVSYGVTAVIGGALGYDQKDYLPVHVMVVVALVLDVVVVTRLKFTVPDKKISSTDVHAVFKQPSVLLILMTTVVLGTCGGMVSAFYLLLVEDTAALWSPSFAYLKLLQGLLLGVQCLASEVPCLFLAGKIIKKLGYAASFSLALLGFCLRLCLYSCVSNPWWFLPIELLHGVSFALALASVTCFANSVTPAGAEATMQAVFGSAFHCASGLGGLVGSWLFHVTNGWWRAFFAMGSAVGVYAVLFTIIHVVLTRVGCGKPAVQKEKGGDGSETPTGCCEC</sequence>
<dbReference type="InterPro" id="IPR051717">
    <property type="entry name" value="MFS_MFSD6"/>
</dbReference>
<dbReference type="Pfam" id="PF12832">
    <property type="entry name" value="MFS_1_like"/>
    <property type="match status" value="1"/>
</dbReference>
<evidence type="ECO:0000256" key="2">
    <source>
        <dbReference type="ARBA" id="ARBA00005241"/>
    </source>
</evidence>
<gene>
    <name evidence="9" type="ORF">C7M84_002748</name>
</gene>
<name>A0A3R7N6G3_PENVA</name>
<dbReference type="InterPro" id="IPR024989">
    <property type="entry name" value="MFS_assoc_dom"/>
</dbReference>
<dbReference type="PANTHER" id="PTHR16172">
    <property type="entry name" value="MAJOR FACILITATOR SUPERFAMILY DOMAIN-CONTAINING PROTEIN 6-LIKE"/>
    <property type="match status" value="1"/>
</dbReference>
<accession>A0A3R7N6G3</accession>
<feature type="transmembrane region" description="Helical" evidence="6">
    <location>
        <begin position="141"/>
        <end position="161"/>
    </location>
</feature>
<proteinExistence type="inferred from homology"/>
<feature type="transmembrane region" description="Helical" evidence="6">
    <location>
        <begin position="249"/>
        <end position="273"/>
    </location>
</feature>
<keyword evidence="3 6" id="KW-0812">Transmembrane</keyword>
<feature type="transmembrane region" description="Helical" evidence="6">
    <location>
        <begin position="384"/>
        <end position="404"/>
    </location>
</feature>
<feature type="transmembrane region" description="Helical" evidence="6">
    <location>
        <begin position="206"/>
        <end position="228"/>
    </location>
</feature>
<evidence type="ECO:0000256" key="1">
    <source>
        <dbReference type="ARBA" id="ARBA00004141"/>
    </source>
</evidence>
<dbReference type="OrthoDB" id="6375148at2759"/>
<feature type="domain" description="Major facilitator superfamily associated" evidence="8">
    <location>
        <begin position="63"/>
        <end position="404"/>
    </location>
</feature>
<comment type="similarity">
    <text evidence="2">Belongs to the major facilitator superfamily. MFSD6 family.</text>
</comment>
<dbReference type="SUPFAM" id="SSF103473">
    <property type="entry name" value="MFS general substrate transporter"/>
    <property type="match status" value="1"/>
</dbReference>
<dbReference type="AlphaFoldDB" id="A0A3R7N6G3"/>
<evidence type="ECO:0000256" key="4">
    <source>
        <dbReference type="ARBA" id="ARBA00022989"/>
    </source>
</evidence>
<comment type="caution">
    <text evidence="9">The sequence shown here is derived from an EMBL/GenBank/DDBJ whole genome shotgun (WGS) entry which is preliminary data.</text>
</comment>
<evidence type="ECO:0000256" key="5">
    <source>
        <dbReference type="ARBA" id="ARBA00023136"/>
    </source>
</evidence>
<feature type="transmembrane region" description="Helical" evidence="6">
    <location>
        <begin position="182"/>
        <end position="200"/>
    </location>
</feature>
<reference evidence="9 10" key="1">
    <citation type="submission" date="2018-04" db="EMBL/GenBank/DDBJ databases">
        <authorList>
            <person name="Zhang X."/>
            <person name="Yuan J."/>
            <person name="Li F."/>
            <person name="Xiang J."/>
        </authorList>
    </citation>
    <scope>NUCLEOTIDE SEQUENCE [LARGE SCALE GENOMIC DNA]</scope>
    <source>
        <tissue evidence="9">Muscle</tissue>
    </source>
</reference>
<keyword evidence="10" id="KW-1185">Reference proteome</keyword>
<keyword evidence="4 6" id="KW-1133">Transmembrane helix</keyword>
<feature type="transmembrane region" description="Helical" evidence="6">
    <location>
        <begin position="293"/>
        <end position="312"/>
    </location>
</feature>
<feature type="signal peptide" evidence="7">
    <location>
        <begin position="1"/>
        <end position="28"/>
    </location>
</feature>